<dbReference type="InterPro" id="IPR036264">
    <property type="entry name" value="Bact_exopeptidase_dim_dom"/>
</dbReference>
<feature type="binding site" evidence="2">
    <location>
        <position position="139"/>
    </location>
    <ligand>
        <name>Mn(2+)</name>
        <dbReference type="ChEBI" id="CHEBI:29035"/>
        <label>2</label>
    </ligand>
</feature>
<dbReference type="GO" id="GO:0046872">
    <property type="term" value="F:metal ion binding"/>
    <property type="evidence" value="ECO:0007669"/>
    <property type="project" value="UniProtKB-KW"/>
</dbReference>
<dbReference type="NCBIfam" id="TIGR01891">
    <property type="entry name" value="amidohydrolases"/>
    <property type="match status" value="1"/>
</dbReference>
<comment type="cofactor">
    <cofactor evidence="2">
        <name>Mn(2+)</name>
        <dbReference type="ChEBI" id="CHEBI:29035"/>
    </cofactor>
    <text evidence="2">The Mn(2+) ion enhances activity.</text>
</comment>
<keyword evidence="5" id="KW-1185">Reference proteome</keyword>
<feature type="domain" description="Peptidase M20 dimerisation" evidence="3">
    <location>
        <begin position="188"/>
        <end position="285"/>
    </location>
</feature>
<feature type="binding site" evidence="2">
    <location>
        <position position="360"/>
    </location>
    <ligand>
        <name>Mn(2+)</name>
        <dbReference type="ChEBI" id="CHEBI:29035"/>
        <label>2</label>
    </ligand>
</feature>
<dbReference type="SUPFAM" id="SSF53187">
    <property type="entry name" value="Zn-dependent exopeptidases"/>
    <property type="match status" value="1"/>
</dbReference>
<gene>
    <name evidence="4" type="ORF">JQV55_01570</name>
</gene>
<keyword evidence="1" id="KW-0378">Hydrolase</keyword>
<dbReference type="FunFam" id="3.30.70.360:FF:000001">
    <property type="entry name" value="N-acetyldiaminopimelate deacetylase"/>
    <property type="match status" value="1"/>
</dbReference>
<dbReference type="PIRSF" id="PIRSF005962">
    <property type="entry name" value="Pept_M20D_amidohydro"/>
    <property type="match status" value="1"/>
</dbReference>
<comment type="caution">
    <text evidence="4">The sequence shown here is derived from an EMBL/GenBank/DDBJ whole genome shotgun (WGS) entry which is preliminary data.</text>
</comment>
<accession>A0AAE2VV02</accession>
<dbReference type="AlphaFoldDB" id="A0AAE2VV02"/>
<dbReference type="CDD" id="cd05666">
    <property type="entry name" value="M20_Acy1-like"/>
    <property type="match status" value="1"/>
</dbReference>
<dbReference type="GO" id="GO:0019877">
    <property type="term" value="P:diaminopimelate biosynthetic process"/>
    <property type="evidence" value="ECO:0007669"/>
    <property type="project" value="UniProtKB-ARBA"/>
</dbReference>
<evidence type="ECO:0000313" key="5">
    <source>
        <dbReference type="Proteomes" id="UP000732193"/>
    </source>
</evidence>
<dbReference type="Pfam" id="PF01546">
    <property type="entry name" value="Peptidase_M20"/>
    <property type="match status" value="1"/>
</dbReference>
<protein>
    <submittedName>
        <fullName evidence="4">Amidohydrolase</fullName>
    </submittedName>
</protein>
<sequence length="389" mass="42254">MPIKNRFAETHAEITAWRRHLHQYPEIQFDVHETAKFVEEKLRSFGITDITTGIGQTGVVAVIEGRQTASGRTVGLRADMDALPIHEATGLPHASKIAGKMHACGHDGHTAMLLGAAQYLAETRNFDGRCVLIFQPAEEGGGGGNEMVKDGLMERWSIDEVYGMHNMPGYPVGKFAIRKGALLAAADQFDIVIDGQGGHAAAPHEAVDTNLAAAHVVVALQSIAARNVDPVKQVVVSVCTLRSDTDSHNVLPQTVKLRGTVRTLDEDVRDLAEARLRDIVTHTAAAHQCRAEIDYERGYPVTVNHDAETDFAADVAETVTPDVWRDTPPIMAGEDFSYMLNARPGAYMMIGNGVEGATVHHPMYDFNDEAIPAGCSWFAEVVETRLKAS</sequence>
<evidence type="ECO:0000313" key="4">
    <source>
        <dbReference type="EMBL" id="MBM1712247.1"/>
    </source>
</evidence>
<keyword evidence="2" id="KW-0479">Metal-binding</keyword>
<dbReference type="InterPro" id="IPR002933">
    <property type="entry name" value="Peptidase_M20"/>
</dbReference>
<dbReference type="EMBL" id="JAFBRM010000001">
    <property type="protein sequence ID" value="MBM1712247.1"/>
    <property type="molecule type" value="Genomic_DNA"/>
</dbReference>
<feature type="binding site" evidence="2">
    <location>
        <position position="165"/>
    </location>
    <ligand>
        <name>Mn(2+)</name>
        <dbReference type="ChEBI" id="CHEBI:29035"/>
        <label>2</label>
    </ligand>
</feature>
<dbReference type="InterPro" id="IPR011650">
    <property type="entry name" value="Peptidase_M20_dimer"/>
</dbReference>
<dbReference type="PANTHER" id="PTHR11014:SF63">
    <property type="entry name" value="METALLOPEPTIDASE, PUTATIVE (AFU_ORTHOLOGUE AFUA_6G09600)-RELATED"/>
    <property type="match status" value="1"/>
</dbReference>
<dbReference type="Proteomes" id="UP000732193">
    <property type="component" value="Unassembled WGS sequence"/>
</dbReference>
<evidence type="ECO:0000256" key="2">
    <source>
        <dbReference type="PIRSR" id="PIRSR005962-1"/>
    </source>
</evidence>
<dbReference type="InterPro" id="IPR017439">
    <property type="entry name" value="Amidohydrolase"/>
</dbReference>
<dbReference type="PANTHER" id="PTHR11014">
    <property type="entry name" value="PEPTIDASE M20 FAMILY MEMBER"/>
    <property type="match status" value="1"/>
</dbReference>
<dbReference type="Gene3D" id="3.40.630.10">
    <property type="entry name" value="Zn peptidases"/>
    <property type="match status" value="1"/>
</dbReference>
<feature type="binding site" evidence="2">
    <location>
        <position position="106"/>
    </location>
    <ligand>
        <name>Mn(2+)</name>
        <dbReference type="ChEBI" id="CHEBI:29035"/>
        <label>2</label>
    </ligand>
</feature>
<proteinExistence type="predicted"/>
<dbReference type="RefSeq" id="WP_203241022.1">
    <property type="nucleotide sequence ID" value="NZ_CANKZB010000001.1"/>
</dbReference>
<evidence type="ECO:0000259" key="3">
    <source>
        <dbReference type="Pfam" id="PF07687"/>
    </source>
</evidence>
<evidence type="ECO:0000256" key="1">
    <source>
        <dbReference type="ARBA" id="ARBA00022801"/>
    </source>
</evidence>
<name>A0AAE2VV02_9RHOB</name>
<feature type="binding site" evidence="2">
    <location>
        <position position="104"/>
    </location>
    <ligand>
        <name>Mn(2+)</name>
        <dbReference type="ChEBI" id="CHEBI:29035"/>
        <label>2</label>
    </ligand>
</feature>
<dbReference type="Pfam" id="PF07687">
    <property type="entry name" value="M20_dimer"/>
    <property type="match status" value="1"/>
</dbReference>
<dbReference type="GO" id="GO:0050118">
    <property type="term" value="F:N-acetyldiaminopimelate deacetylase activity"/>
    <property type="evidence" value="ECO:0007669"/>
    <property type="project" value="UniProtKB-ARBA"/>
</dbReference>
<organism evidence="4 5">
    <name type="scientific">Sulfitobacter geojensis</name>
    <dbReference type="NCBI Taxonomy" id="1342299"/>
    <lineage>
        <taxon>Bacteria</taxon>
        <taxon>Pseudomonadati</taxon>
        <taxon>Pseudomonadota</taxon>
        <taxon>Alphaproteobacteria</taxon>
        <taxon>Rhodobacterales</taxon>
        <taxon>Roseobacteraceae</taxon>
        <taxon>Sulfitobacter</taxon>
    </lineage>
</organism>
<dbReference type="SUPFAM" id="SSF55031">
    <property type="entry name" value="Bacterial exopeptidase dimerisation domain"/>
    <property type="match status" value="1"/>
</dbReference>
<keyword evidence="2" id="KW-0464">Manganese</keyword>
<dbReference type="Gene3D" id="3.30.70.360">
    <property type="match status" value="1"/>
</dbReference>
<reference evidence="4 5" key="1">
    <citation type="submission" date="2021-01" db="EMBL/GenBank/DDBJ databases">
        <title>Diatom-associated Roseobacters Show Island Model of Population Structure.</title>
        <authorList>
            <person name="Qu L."/>
            <person name="Feng X."/>
            <person name="Chen Y."/>
            <person name="Li L."/>
            <person name="Wang X."/>
            <person name="Hu Z."/>
            <person name="Wang H."/>
            <person name="Luo H."/>
        </authorList>
    </citation>
    <scope>NUCLEOTIDE SEQUENCE [LARGE SCALE GENOMIC DNA]</scope>
    <source>
        <strain evidence="4 5">TR60-84</strain>
    </source>
</reference>